<evidence type="ECO:0000313" key="3">
    <source>
        <dbReference type="Proteomes" id="UP001166293"/>
    </source>
</evidence>
<dbReference type="CDD" id="cd04301">
    <property type="entry name" value="NAT_SF"/>
    <property type="match status" value="1"/>
</dbReference>
<evidence type="ECO:0000313" key="2">
    <source>
        <dbReference type="EMBL" id="MBV2358590.1"/>
    </source>
</evidence>
<accession>A0ABS6N4W7</accession>
<dbReference type="InterPro" id="IPR000182">
    <property type="entry name" value="GNAT_dom"/>
</dbReference>
<name>A0ABS6N4W7_9RHOB</name>
<comment type="caution">
    <text evidence="2">The sequence shown here is derived from an EMBL/GenBank/DDBJ whole genome shotgun (WGS) entry which is preliminary data.</text>
</comment>
<feature type="domain" description="N-acetyltransferase" evidence="1">
    <location>
        <begin position="1"/>
        <end position="155"/>
    </location>
</feature>
<protein>
    <submittedName>
        <fullName evidence="2">GNAT family N-acetyltransferase</fullName>
    </submittedName>
</protein>
<proteinExistence type="predicted"/>
<gene>
    <name evidence="2" type="ORF">KUH32_02290</name>
</gene>
<sequence>MIITNPHLSDLVPLFRALHNFHAALRPGLYHSEGGDAAYLNHLRGLQAQGAQVFAADAGWGLVGYLLALPEIRPADALRRAETRWRIDHLYVARGCRGRGLARQLVAEMERAMADRGVALWVVYQDAANPPAHVVYRRVGATDRMRMLEKSCQPE</sequence>
<keyword evidence="3" id="KW-1185">Reference proteome</keyword>
<dbReference type="Proteomes" id="UP001166293">
    <property type="component" value="Unassembled WGS sequence"/>
</dbReference>
<evidence type="ECO:0000259" key="1">
    <source>
        <dbReference type="PROSITE" id="PS51186"/>
    </source>
</evidence>
<dbReference type="PROSITE" id="PS51186">
    <property type="entry name" value="GNAT"/>
    <property type="match status" value="1"/>
</dbReference>
<dbReference type="RefSeq" id="WP_217776454.1">
    <property type="nucleotide sequence ID" value="NZ_JAHRWL010000001.1"/>
</dbReference>
<organism evidence="2 3">
    <name type="scientific">Thalassococcus arenae</name>
    <dbReference type="NCBI Taxonomy" id="2851652"/>
    <lineage>
        <taxon>Bacteria</taxon>
        <taxon>Pseudomonadati</taxon>
        <taxon>Pseudomonadota</taxon>
        <taxon>Alphaproteobacteria</taxon>
        <taxon>Rhodobacterales</taxon>
        <taxon>Roseobacteraceae</taxon>
        <taxon>Thalassococcus</taxon>
    </lineage>
</organism>
<dbReference type="EMBL" id="JAHRWL010000001">
    <property type="protein sequence ID" value="MBV2358590.1"/>
    <property type="molecule type" value="Genomic_DNA"/>
</dbReference>
<reference evidence="2" key="1">
    <citation type="submission" date="2021-06" db="EMBL/GenBank/DDBJ databases">
        <title>Thalassococcus sp. CAU 1522 isolated from sea sand, Republic of Korea.</title>
        <authorList>
            <person name="Kim W."/>
        </authorList>
    </citation>
    <scope>NUCLEOTIDE SEQUENCE</scope>
    <source>
        <strain evidence="2">CAU 1522</strain>
    </source>
</reference>
<dbReference type="Pfam" id="PF00583">
    <property type="entry name" value="Acetyltransf_1"/>
    <property type="match status" value="1"/>
</dbReference>